<organism evidence="1 2">
    <name type="scientific">Favolaschia claudopus</name>
    <dbReference type="NCBI Taxonomy" id="2862362"/>
    <lineage>
        <taxon>Eukaryota</taxon>
        <taxon>Fungi</taxon>
        <taxon>Dikarya</taxon>
        <taxon>Basidiomycota</taxon>
        <taxon>Agaricomycotina</taxon>
        <taxon>Agaricomycetes</taxon>
        <taxon>Agaricomycetidae</taxon>
        <taxon>Agaricales</taxon>
        <taxon>Marasmiineae</taxon>
        <taxon>Mycenaceae</taxon>
        <taxon>Favolaschia</taxon>
    </lineage>
</organism>
<evidence type="ECO:0000313" key="1">
    <source>
        <dbReference type="EMBL" id="KAK7032736.1"/>
    </source>
</evidence>
<dbReference type="AlphaFoldDB" id="A0AAW0C1Q3"/>
<keyword evidence="2" id="KW-1185">Reference proteome</keyword>
<gene>
    <name evidence="1" type="ORF">R3P38DRAFT_2918614</name>
</gene>
<dbReference type="EMBL" id="JAWWNJ010000023">
    <property type="protein sequence ID" value="KAK7032736.1"/>
    <property type="molecule type" value="Genomic_DNA"/>
</dbReference>
<sequence length="208" mass="22593">MIYTSNGHGTTVPNSALVNLILTREIWRACAAGNLFVSTKHESFKFRRRHSGLAERLLLLTSMFPASFSFITLGGSTETHPPSPCSPSFPLDMVWGCLLVCLVRRPLFSSIPFTDRQPLLFRFSGACPRHSPLFFPGFLFRSSPSEVPVAPRPGAYAGGGLVGMLGGCSPGIRRGDLGYCGPCLSCANERVGFKLAARHCSIQISSRR</sequence>
<comment type="caution">
    <text evidence="1">The sequence shown here is derived from an EMBL/GenBank/DDBJ whole genome shotgun (WGS) entry which is preliminary data.</text>
</comment>
<proteinExistence type="predicted"/>
<reference evidence="1 2" key="1">
    <citation type="journal article" date="2024" name="J Genomics">
        <title>Draft genome sequencing and assembly of Favolaschia claudopus CIRM-BRFM 2984 isolated from oak limbs.</title>
        <authorList>
            <person name="Navarro D."/>
            <person name="Drula E."/>
            <person name="Chaduli D."/>
            <person name="Cazenave R."/>
            <person name="Ahrendt S."/>
            <person name="Wang J."/>
            <person name="Lipzen A."/>
            <person name="Daum C."/>
            <person name="Barry K."/>
            <person name="Grigoriev I.V."/>
            <person name="Favel A."/>
            <person name="Rosso M.N."/>
            <person name="Martin F."/>
        </authorList>
    </citation>
    <scope>NUCLEOTIDE SEQUENCE [LARGE SCALE GENOMIC DNA]</scope>
    <source>
        <strain evidence="1 2">CIRM-BRFM 2984</strain>
    </source>
</reference>
<accession>A0AAW0C1Q3</accession>
<name>A0AAW0C1Q3_9AGAR</name>
<protein>
    <submittedName>
        <fullName evidence="1">Uncharacterized protein</fullName>
    </submittedName>
</protein>
<evidence type="ECO:0000313" key="2">
    <source>
        <dbReference type="Proteomes" id="UP001362999"/>
    </source>
</evidence>
<dbReference type="Proteomes" id="UP001362999">
    <property type="component" value="Unassembled WGS sequence"/>
</dbReference>